<organism evidence="1 2">
    <name type="scientific">Blautia obeum</name>
    <dbReference type="NCBI Taxonomy" id="40520"/>
    <lineage>
        <taxon>Bacteria</taxon>
        <taxon>Bacillati</taxon>
        <taxon>Bacillota</taxon>
        <taxon>Clostridia</taxon>
        <taxon>Lachnospirales</taxon>
        <taxon>Lachnospiraceae</taxon>
        <taxon>Blautia</taxon>
    </lineage>
</organism>
<dbReference type="RefSeq" id="WP_118197480.1">
    <property type="nucleotide sequence ID" value="NZ_QRHZ01000001.1"/>
</dbReference>
<comment type="caution">
    <text evidence="1">The sequence shown here is derived from an EMBL/GenBank/DDBJ whole genome shotgun (WGS) entry which is preliminary data.</text>
</comment>
<accession>A0A414SKQ8</accession>
<evidence type="ECO:0000313" key="1">
    <source>
        <dbReference type="EMBL" id="RHG20157.1"/>
    </source>
</evidence>
<gene>
    <name evidence="1" type="ORF">DW272_02825</name>
</gene>
<dbReference type="AlphaFoldDB" id="A0A414SKQ8"/>
<protein>
    <submittedName>
        <fullName evidence="1">Uncharacterized protein</fullName>
    </submittedName>
</protein>
<proteinExistence type="predicted"/>
<name>A0A414SKQ8_9FIRM</name>
<dbReference type="Proteomes" id="UP000284220">
    <property type="component" value="Unassembled WGS sequence"/>
</dbReference>
<evidence type="ECO:0000313" key="2">
    <source>
        <dbReference type="Proteomes" id="UP000284220"/>
    </source>
</evidence>
<sequence length="138" mass="15822">MAQKNDERIMQLKKTIEEKRQELASKPTRFNPITNCLLVLDKVTYNLHIDSSEMLLIKLNALLISAKDLEIDTSTLMISGSSLDDWIADVKANLEVQRYNAEKKKLDMLEKQLTALLSDDKQTELQIDSLEELLKDSE</sequence>
<dbReference type="EMBL" id="QRHZ01000001">
    <property type="protein sequence ID" value="RHG20157.1"/>
    <property type="molecule type" value="Genomic_DNA"/>
</dbReference>
<reference evidence="1 2" key="1">
    <citation type="submission" date="2018-08" db="EMBL/GenBank/DDBJ databases">
        <title>A genome reference for cultivated species of the human gut microbiota.</title>
        <authorList>
            <person name="Zou Y."/>
            <person name="Xue W."/>
            <person name="Luo G."/>
        </authorList>
    </citation>
    <scope>NUCLEOTIDE SEQUENCE [LARGE SCALE GENOMIC DNA]</scope>
    <source>
        <strain evidence="1 2">AM22-9LB</strain>
    </source>
</reference>